<dbReference type="SMART" id="SM00219">
    <property type="entry name" value="TyrKc"/>
    <property type="match status" value="1"/>
</dbReference>
<evidence type="ECO:0000256" key="5">
    <source>
        <dbReference type="ARBA" id="ARBA00022741"/>
    </source>
</evidence>
<evidence type="ECO:0000256" key="10">
    <source>
        <dbReference type="PROSITE-ProRule" id="PRU10141"/>
    </source>
</evidence>
<dbReference type="Pfam" id="PF07714">
    <property type="entry name" value="PK_Tyr_Ser-Thr"/>
    <property type="match status" value="1"/>
</dbReference>
<keyword evidence="15" id="KW-1185">Reference proteome</keyword>
<comment type="subcellular location">
    <subcellularLocation>
        <location evidence="1">Membrane</location>
        <topology evidence="1">Single-pass type I membrane protein</topology>
    </subcellularLocation>
</comment>
<evidence type="ECO:0000256" key="8">
    <source>
        <dbReference type="ARBA" id="ARBA00023137"/>
    </source>
</evidence>
<dbReference type="HOGENOM" id="CLU_015827_0_0_1"/>
<evidence type="ECO:0000256" key="2">
    <source>
        <dbReference type="ARBA" id="ARBA00011902"/>
    </source>
</evidence>
<dbReference type="GO" id="GO:0043235">
    <property type="term" value="C:receptor complex"/>
    <property type="evidence" value="ECO:0000318"/>
    <property type="project" value="GO_Central"/>
</dbReference>
<dbReference type="PANTHER" id="PTHR24416">
    <property type="entry name" value="TYROSINE-PROTEIN KINASE RECEPTOR"/>
    <property type="match status" value="1"/>
</dbReference>
<dbReference type="FunFam" id="3.30.200.20:FF:000422">
    <property type="entry name" value="Receptor protein-tyrosine kinase"/>
    <property type="match status" value="1"/>
</dbReference>
<dbReference type="STRING" id="7719.ENSCINP00000002343"/>
<dbReference type="InterPro" id="IPR050122">
    <property type="entry name" value="RTK"/>
</dbReference>
<accession>F6SZ23</accession>
<dbReference type="GO" id="GO:0005524">
    <property type="term" value="F:ATP binding"/>
    <property type="evidence" value="ECO:0007669"/>
    <property type="project" value="UniProtKB-UniRule"/>
</dbReference>
<evidence type="ECO:0000256" key="3">
    <source>
        <dbReference type="ARBA" id="ARBA00022553"/>
    </source>
</evidence>
<evidence type="ECO:0000256" key="7">
    <source>
        <dbReference type="ARBA" id="ARBA00022840"/>
    </source>
</evidence>
<keyword evidence="12" id="KW-1133">Transmembrane helix</keyword>
<dbReference type="PROSITE" id="PS00109">
    <property type="entry name" value="PROTEIN_KINASE_TYR"/>
    <property type="match status" value="1"/>
</dbReference>
<dbReference type="InterPro" id="IPR044912">
    <property type="entry name" value="Egfr_JX_dom"/>
</dbReference>
<dbReference type="GO" id="GO:0050679">
    <property type="term" value="P:positive regulation of epithelial cell proliferation"/>
    <property type="evidence" value="ECO:0000318"/>
    <property type="project" value="GO_Central"/>
</dbReference>
<feature type="domain" description="Protein kinase" evidence="13">
    <location>
        <begin position="123"/>
        <end position="394"/>
    </location>
</feature>
<dbReference type="SUPFAM" id="SSF56112">
    <property type="entry name" value="Protein kinase-like (PK-like)"/>
    <property type="match status" value="1"/>
</dbReference>
<protein>
    <recommendedName>
        <fullName evidence="2">receptor protein-tyrosine kinase</fullName>
        <ecNumber evidence="2">2.7.10.1</ecNumber>
    </recommendedName>
</protein>
<dbReference type="GO" id="GO:0030182">
    <property type="term" value="P:neuron differentiation"/>
    <property type="evidence" value="ECO:0000318"/>
    <property type="project" value="GO_Central"/>
</dbReference>
<reference evidence="14" key="3">
    <citation type="submission" date="2025-09" db="UniProtKB">
        <authorList>
            <consortium name="Ensembl"/>
        </authorList>
    </citation>
    <scope>IDENTIFICATION</scope>
</reference>
<feature type="binding site" evidence="10">
    <location>
        <position position="159"/>
    </location>
    <ligand>
        <name>ATP</name>
        <dbReference type="ChEBI" id="CHEBI:30616"/>
    </ligand>
</feature>
<dbReference type="PROSITE" id="PS00107">
    <property type="entry name" value="PROTEIN_KINASE_ATP"/>
    <property type="match status" value="1"/>
</dbReference>
<dbReference type="PANTHER" id="PTHR24416:SF566">
    <property type="entry name" value="EPIDERMAL GROWTH FACTOR RECEPTOR"/>
    <property type="match status" value="1"/>
</dbReference>
<keyword evidence="7 10" id="KW-0067">ATP-binding</keyword>
<dbReference type="InParanoid" id="F6SZ23"/>
<dbReference type="Ensembl" id="ENSCINT00000002343.3">
    <property type="protein sequence ID" value="ENSCINP00000002343.3"/>
    <property type="gene ID" value="ENSCING00000001202.3"/>
</dbReference>
<dbReference type="CDD" id="cd05057">
    <property type="entry name" value="PTKc_EGFR_like"/>
    <property type="match status" value="1"/>
</dbReference>
<feature type="region of interest" description="Disordered" evidence="11">
    <location>
        <begin position="723"/>
        <end position="819"/>
    </location>
</feature>
<feature type="transmembrane region" description="Helical" evidence="12">
    <location>
        <begin position="40"/>
        <end position="63"/>
    </location>
</feature>
<evidence type="ECO:0000256" key="11">
    <source>
        <dbReference type="SAM" id="MobiDB-lite"/>
    </source>
</evidence>
<dbReference type="InterPro" id="IPR008266">
    <property type="entry name" value="Tyr_kinase_AS"/>
</dbReference>
<keyword evidence="12" id="KW-0472">Membrane</keyword>
<dbReference type="GO" id="GO:0009925">
    <property type="term" value="C:basal plasma membrane"/>
    <property type="evidence" value="ECO:0000318"/>
    <property type="project" value="GO_Central"/>
</dbReference>
<feature type="compositionally biased region" description="Low complexity" evidence="11">
    <location>
        <begin position="470"/>
        <end position="481"/>
    </location>
</feature>
<evidence type="ECO:0000256" key="9">
    <source>
        <dbReference type="ARBA" id="ARBA00051243"/>
    </source>
</evidence>
<dbReference type="InterPro" id="IPR000719">
    <property type="entry name" value="Prot_kinase_dom"/>
</dbReference>
<keyword evidence="8" id="KW-0829">Tyrosine-protein kinase</keyword>
<proteinExistence type="predicted"/>
<dbReference type="InterPro" id="IPR017441">
    <property type="entry name" value="Protein_kinase_ATP_BS"/>
</dbReference>
<dbReference type="GO" id="GO:0043410">
    <property type="term" value="P:positive regulation of MAPK cascade"/>
    <property type="evidence" value="ECO:0000318"/>
    <property type="project" value="GO_Central"/>
</dbReference>
<reference evidence="15" key="1">
    <citation type="journal article" date="2002" name="Science">
        <title>The draft genome of Ciona intestinalis: insights into chordate and vertebrate origins.</title>
        <authorList>
            <person name="Dehal P."/>
            <person name="Satou Y."/>
            <person name="Campbell R.K."/>
            <person name="Chapman J."/>
            <person name="Degnan B."/>
            <person name="De Tomaso A."/>
            <person name="Davidson B."/>
            <person name="Di Gregorio A."/>
            <person name="Gelpke M."/>
            <person name="Goodstein D.M."/>
            <person name="Harafuji N."/>
            <person name="Hastings K.E."/>
            <person name="Ho I."/>
            <person name="Hotta K."/>
            <person name="Huang W."/>
            <person name="Kawashima T."/>
            <person name="Lemaire P."/>
            <person name="Martinez D."/>
            <person name="Meinertzhagen I.A."/>
            <person name="Necula S."/>
            <person name="Nonaka M."/>
            <person name="Putnam N."/>
            <person name="Rash S."/>
            <person name="Saiga H."/>
            <person name="Satake M."/>
            <person name="Terry A."/>
            <person name="Yamada L."/>
            <person name="Wang H.G."/>
            <person name="Awazu S."/>
            <person name="Azumi K."/>
            <person name="Boore J."/>
            <person name="Branno M."/>
            <person name="Chin-Bow S."/>
            <person name="DeSantis R."/>
            <person name="Doyle S."/>
            <person name="Francino P."/>
            <person name="Keys D.N."/>
            <person name="Haga S."/>
            <person name="Hayashi H."/>
            <person name="Hino K."/>
            <person name="Imai K.S."/>
            <person name="Inaba K."/>
            <person name="Kano S."/>
            <person name="Kobayashi K."/>
            <person name="Kobayashi M."/>
            <person name="Lee B.I."/>
            <person name="Makabe K.W."/>
            <person name="Manohar C."/>
            <person name="Matassi G."/>
            <person name="Medina M."/>
            <person name="Mochizuki Y."/>
            <person name="Mount S."/>
            <person name="Morishita T."/>
            <person name="Miura S."/>
            <person name="Nakayama A."/>
            <person name="Nishizaka S."/>
            <person name="Nomoto H."/>
            <person name="Ohta F."/>
            <person name="Oishi K."/>
            <person name="Rigoutsos I."/>
            <person name="Sano M."/>
            <person name="Sasaki A."/>
            <person name="Sasakura Y."/>
            <person name="Shoguchi E."/>
            <person name="Shin-i T."/>
            <person name="Spagnuolo A."/>
            <person name="Stainier D."/>
            <person name="Suzuki M.M."/>
            <person name="Tassy O."/>
            <person name="Takatori N."/>
            <person name="Tokuoka M."/>
            <person name="Yagi K."/>
            <person name="Yoshizaki F."/>
            <person name="Wada S."/>
            <person name="Zhang C."/>
            <person name="Hyatt P.D."/>
            <person name="Larimer F."/>
            <person name="Detter C."/>
            <person name="Doggett N."/>
            <person name="Glavina T."/>
            <person name="Hawkins T."/>
            <person name="Richardson P."/>
            <person name="Lucas S."/>
            <person name="Kohara Y."/>
            <person name="Levine M."/>
            <person name="Satoh N."/>
            <person name="Rokhsar D.S."/>
        </authorList>
    </citation>
    <scope>NUCLEOTIDE SEQUENCE [LARGE SCALE GENOMIC DNA]</scope>
</reference>
<keyword evidence="5 10" id="KW-0547">Nucleotide-binding</keyword>
<evidence type="ECO:0000256" key="4">
    <source>
        <dbReference type="ARBA" id="ARBA00022679"/>
    </source>
</evidence>
<keyword evidence="4" id="KW-0808">Transferase</keyword>
<keyword evidence="3" id="KW-0597">Phosphoprotein</keyword>
<dbReference type="GO" id="GO:0004714">
    <property type="term" value="F:transmembrane receptor protein tyrosine kinase activity"/>
    <property type="evidence" value="ECO:0000318"/>
    <property type="project" value="GO_Central"/>
</dbReference>
<evidence type="ECO:0000259" key="13">
    <source>
        <dbReference type="PROSITE" id="PS50011"/>
    </source>
</evidence>
<dbReference type="InterPro" id="IPR020635">
    <property type="entry name" value="Tyr_kinase_cat_dom"/>
</dbReference>
<dbReference type="GO" id="GO:0043066">
    <property type="term" value="P:negative regulation of apoptotic process"/>
    <property type="evidence" value="ECO:0000318"/>
    <property type="project" value="GO_Central"/>
</dbReference>
<dbReference type="GO" id="GO:0007173">
    <property type="term" value="P:epidermal growth factor receptor signaling pathway"/>
    <property type="evidence" value="ECO:0000318"/>
    <property type="project" value="GO_Central"/>
</dbReference>
<dbReference type="GeneTree" id="ENSGT00940000168382"/>
<evidence type="ECO:0000256" key="12">
    <source>
        <dbReference type="SAM" id="Phobius"/>
    </source>
</evidence>
<sequence>SSSTLILERQTCMPCYEGCNNCTGVAREDCLHALSSSQEFTAAIVVPVAVVVCALLFSIFFGCRYRRKQIQKKRTQSMRKLGIDPHSPEEQNMDPRVRLMEPMTPSGVAPNQAQLRIVKEAELRIGKILGSGAFGTVHKGYWIPDLAPRERVKVPVAIKVLRDESSQVASNEILDEAFVMASCEHPNLVRLLGISLSQRIMLITQLMPLGNLLEYVRDNKDNIGSQHLLNWSLQIAKGMKYLSEEKHLVHRDLAARNVLVKSPNHVRITDFGLAKLLDVKEDVYRAEGGKMPIKWLALESIQHRIFTQKSDVWSFGVTMWELMTFGKKPYESVPAREVHTLLERGERLPQPYICTIDIYMLLIKCWTVDAEARPTFKELTEELSKLARDPQRYLVIDNDGLLTDLPSPTTSEFLRSLVNDEGDDFPITDAEEYLHPQPLEGTENPLNSNQFSLQPVPTMVPWKRQHHQQHLSSTSSQQGLLGSRGSGSGRFVHPNRSADRRLDSVMTTMTNLSSVSGSLPNGASTPFSPVAMGLNPEDDDDREVVLGATGDSLQGPIIHYNALAAPDNFRSFSESSDAVFAPSPLIKHDRGYRTNRMDEGCSTPEQQSRYLRAREDSTTMRYSAEPVSLMRQQTKPNEYLDPSEFPPSPFALKPPVNIFDSVRTPTSALANPEYEPSFVPSVLDCESGTAGNTQDTFDEDDREYQNIVPNGVTVIPDQHQLQIGLRRGSQSEESVNSEKRDSGLQTDEEDDKKALDVKATSVANPEYDYLGDVTSGGSENPGSPGNNQNSPPSPNFVPNETEYINDSVAPKSGPNHQNGFAEDEIFSALTLADPKMRERVLYGKNSAGRTYSEPDSGVGIEVAMDNILYHKLGPNWDTTE</sequence>
<feature type="compositionally biased region" description="Low complexity" evidence="11">
    <location>
        <begin position="775"/>
        <end position="790"/>
    </location>
</feature>
<reference evidence="14" key="2">
    <citation type="submission" date="2025-08" db="UniProtKB">
        <authorList>
            <consortium name="Ensembl"/>
        </authorList>
    </citation>
    <scope>IDENTIFICATION</scope>
</reference>
<name>F6SZ23_CIOIN</name>
<dbReference type="AlphaFoldDB" id="F6SZ23"/>
<evidence type="ECO:0000256" key="1">
    <source>
        <dbReference type="ARBA" id="ARBA00004479"/>
    </source>
</evidence>
<dbReference type="Gene3D" id="1.10.510.10">
    <property type="entry name" value="Transferase(Phosphotransferase) domain 1"/>
    <property type="match status" value="1"/>
</dbReference>
<evidence type="ECO:0000313" key="14">
    <source>
        <dbReference type="Ensembl" id="ENSCINP00000002343.3"/>
    </source>
</evidence>
<dbReference type="Gene3D" id="6.10.250.2930">
    <property type="match status" value="1"/>
</dbReference>
<dbReference type="GO" id="GO:0005886">
    <property type="term" value="C:plasma membrane"/>
    <property type="evidence" value="ECO:0000318"/>
    <property type="project" value="GO_Central"/>
</dbReference>
<evidence type="ECO:0000313" key="15">
    <source>
        <dbReference type="Proteomes" id="UP000008144"/>
    </source>
</evidence>
<gene>
    <name evidence="14" type="primary">LOC778964</name>
</gene>
<dbReference type="EC" id="2.7.10.1" evidence="2"/>
<feature type="region of interest" description="Disordered" evidence="11">
    <location>
        <begin position="464"/>
        <end position="495"/>
    </location>
</feature>
<dbReference type="Gene3D" id="3.30.200.20">
    <property type="entry name" value="Phosphorylase Kinase, domain 1"/>
    <property type="match status" value="1"/>
</dbReference>
<dbReference type="Proteomes" id="UP000008144">
    <property type="component" value="Unassembled WGS sequence"/>
</dbReference>
<keyword evidence="12" id="KW-0812">Transmembrane</keyword>
<dbReference type="InterPro" id="IPR001245">
    <property type="entry name" value="Ser-Thr/Tyr_kinase_cat_dom"/>
</dbReference>
<dbReference type="PROSITE" id="PS50011">
    <property type="entry name" value="PROTEIN_KINASE_DOM"/>
    <property type="match status" value="1"/>
</dbReference>
<evidence type="ECO:0000256" key="6">
    <source>
        <dbReference type="ARBA" id="ARBA00022777"/>
    </source>
</evidence>
<dbReference type="InterPro" id="IPR011009">
    <property type="entry name" value="Kinase-like_dom_sf"/>
</dbReference>
<comment type="catalytic activity">
    <reaction evidence="9">
        <text>L-tyrosyl-[protein] + ATP = O-phospho-L-tyrosyl-[protein] + ADP + H(+)</text>
        <dbReference type="Rhea" id="RHEA:10596"/>
        <dbReference type="Rhea" id="RHEA-COMP:10136"/>
        <dbReference type="Rhea" id="RHEA-COMP:20101"/>
        <dbReference type="ChEBI" id="CHEBI:15378"/>
        <dbReference type="ChEBI" id="CHEBI:30616"/>
        <dbReference type="ChEBI" id="CHEBI:46858"/>
        <dbReference type="ChEBI" id="CHEBI:61978"/>
        <dbReference type="ChEBI" id="CHEBI:456216"/>
        <dbReference type="EC" id="2.7.10.1"/>
    </reaction>
</comment>
<organism evidence="14 15">
    <name type="scientific">Ciona intestinalis</name>
    <name type="common">Transparent sea squirt</name>
    <name type="synonym">Ascidia intestinalis</name>
    <dbReference type="NCBI Taxonomy" id="7719"/>
    <lineage>
        <taxon>Eukaryota</taxon>
        <taxon>Metazoa</taxon>
        <taxon>Chordata</taxon>
        <taxon>Tunicata</taxon>
        <taxon>Ascidiacea</taxon>
        <taxon>Phlebobranchia</taxon>
        <taxon>Cionidae</taxon>
        <taxon>Ciona</taxon>
    </lineage>
</organism>
<keyword evidence="6" id="KW-0418">Kinase</keyword>
<dbReference type="PRINTS" id="PR00109">
    <property type="entry name" value="TYRKINASE"/>
</dbReference>
<dbReference type="FunFam" id="1.10.510.10:FF:000027">
    <property type="entry name" value="Receptor protein-tyrosine kinase"/>
    <property type="match status" value="1"/>
</dbReference>